<feature type="region of interest" description="Disordered" evidence="1">
    <location>
        <begin position="552"/>
        <end position="597"/>
    </location>
</feature>
<feature type="compositionally biased region" description="Low complexity" evidence="1">
    <location>
        <begin position="373"/>
        <end position="394"/>
    </location>
</feature>
<dbReference type="RefSeq" id="WP_067360784.1">
    <property type="nucleotide sequence ID" value="NZ_BDQI01000001.1"/>
</dbReference>
<name>A0A250V4Z8_STROL</name>
<feature type="region of interest" description="Disordered" evidence="1">
    <location>
        <begin position="373"/>
        <end position="411"/>
    </location>
</feature>
<keyword evidence="2" id="KW-1133">Transmembrane helix</keyword>
<keyword evidence="5" id="KW-1185">Reference proteome</keyword>
<keyword evidence="2" id="KW-0472">Membrane</keyword>
<feature type="compositionally biased region" description="Basic residues" evidence="1">
    <location>
        <begin position="327"/>
        <end position="341"/>
    </location>
</feature>
<dbReference type="GO" id="GO:0016787">
    <property type="term" value="F:hydrolase activity"/>
    <property type="evidence" value="ECO:0007669"/>
    <property type="project" value="UniProtKB-KW"/>
</dbReference>
<evidence type="ECO:0000259" key="3">
    <source>
        <dbReference type="Pfam" id="PF00652"/>
    </source>
</evidence>
<protein>
    <submittedName>
        <fullName evidence="4">Hydrolase</fullName>
    </submittedName>
</protein>
<feature type="compositionally biased region" description="Low complexity" evidence="1">
    <location>
        <begin position="559"/>
        <end position="587"/>
    </location>
</feature>
<feature type="domain" description="Ricin B lectin" evidence="3">
    <location>
        <begin position="411"/>
        <end position="534"/>
    </location>
</feature>
<keyword evidence="4" id="KW-0378">Hydrolase</keyword>
<dbReference type="STRING" id="1963.AQJ27_02280"/>
<dbReference type="InterPro" id="IPR000772">
    <property type="entry name" value="Ricin_B_lectin"/>
</dbReference>
<dbReference type="Pfam" id="PF00652">
    <property type="entry name" value="Ricin_B_lectin"/>
    <property type="match status" value="1"/>
</dbReference>
<feature type="region of interest" description="Disordered" evidence="1">
    <location>
        <begin position="292"/>
        <end position="342"/>
    </location>
</feature>
<dbReference type="AlphaFoldDB" id="A0A250V4Z8"/>
<keyword evidence="2" id="KW-0812">Transmembrane</keyword>
<comment type="caution">
    <text evidence="4">The sequence shown here is derived from an EMBL/GenBank/DDBJ whole genome shotgun (WGS) entry which is preliminary data.</text>
</comment>
<sequence>MTDAAVSHSPTPGRLFEVSDERLAAELKKSSGNTPAHHPVGELLDRHWEAVFAYARLCTNGVRPAGMLTTAAFTRLFGESLRQTGPTAAWRPQLLVTVRRMTAEWLGDQRREMLHPELLADSDSRDRVMARLLPPENRRQLSRAFQRLPELARCLLWHTEVEAEQLAVPAGLLGIGDDDALVELRRARERLREGCLEIHRELAPEEECRRFHRMLDVSLRRGGLGLDADLSRHMGRCPHCRHTADQLSRFNGDLALPLAEALLGWGAAAYLDSRPGRVDAIVEVTEVPDTVPTAHRIPPLPSHAPLVPGEPPRPASRGRASGDSRPRTHKAPRRSSRRAPRRNNIALAALTVSGMILVPLVLWVTQSSDGAPGLADGAGPSGSPSSGPVKAPGSNPSWIGTGDTSKGGVRGRLRNTETGLCIGIVGTKPVKGVETALTPCSSTASQEWSYEDDGLLRDLAAPDLCLDSHLGYSVQLAPCSGASQPGTKNVRYDFTLQGMVVPRWNQDLVLTPASTKGEASVVLKVRGEESDQHWTMDTSSPSLQMEAVNWDSAGQTRTSSGQASPQPSKSPSATVPKSSPRPSAEPSTPAPSSPAHSCSPYYYCAPPGGQYGDPGYGYGDGYGGYGDYGYGGYGGSGGYGHGDGQGGHH</sequence>
<dbReference type="Gene3D" id="2.80.10.50">
    <property type="match status" value="1"/>
</dbReference>
<proteinExistence type="predicted"/>
<gene>
    <name evidence="4" type="ORF">SO3561_00745</name>
</gene>
<accession>A0A250V4Z8</accession>
<reference evidence="5" key="1">
    <citation type="submission" date="2017-05" db="EMBL/GenBank/DDBJ databases">
        <title>Streptomyces olivochromogenes NBRC 3561 whole genome shotgun sequence.</title>
        <authorList>
            <person name="Dohra H."/>
            <person name="Kodani S."/>
        </authorList>
    </citation>
    <scope>NUCLEOTIDE SEQUENCE [LARGE SCALE GENOMIC DNA]</scope>
    <source>
        <strain evidence="5">NBRC 3561</strain>
    </source>
</reference>
<feature type="compositionally biased region" description="Pro residues" evidence="1">
    <location>
        <begin position="298"/>
        <end position="314"/>
    </location>
</feature>
<dbReference type="InterPro" id="IPR035992">
    <property type="entry name" value="Ricin_B-like_lectins"/>
</dbReference>
<evidence type="ECO:0000256" key="2">
    <source>
        <dbReference type="SAM" id="Phobius"/>
    </source>
</evidence>
<dbReference type="Proteomes" id="UP000217446">
    <property type="component" value="Unassembled WGS sequence"/>
</dbReference>
<dbReference type="EMBL" id="BDQI01000001">
    <property type="protein sequence ID" value="GAX49257.1"/>
    <property type="molecule type" value="Genomic_DNA"/>
</dbReference>
<dbReference type="SUPFAM" id="SSF50370">
    <property type="entry name" value="Ricin B-like lectins"/>
    <property type="match status" value="1"/>
</dbReference>
<evidence type="ECO:0000313" key="4">
    <source>
        <dbReference type="EMBL" id="GAX49257.1"/>
    </source>
</evidence>
<dbReference type="PROSITE" id="PS50231">
    <property type="entry name" value="RICIN_B_LECTIN"/>
    <property type="match status" value="1"/>
</dbReference>
<feature type="transmembrane region" description="Helical" evidence="2">
    <location>
        <begin position="344"/>
        <end position="364"/>
    </location>
</feature>
<evidence type="ECO:0000313" key="5">
    <source>
        <dbReference type="Proteomes" id="UP000217446"/>
    </source>
</evidence>
<evidence type="ECO:0000256" key="1">
    <source>
        <dbReference type="SAM" id="MobiDB-lite"/>
    </source>
</evidence>
<organism evidence="4 5">
    <name type="scientific">Streptomyces olivochromogenes</name>
    <dbReference type="NCBI Taxonomy" id="1963"/>
    <lineage>
        <taxon>Bacteria</taxon>
        <taxon>Bacillati</taxon>
        <taxon>Actinomycetota</taxon>
        <taxon>Actinomycetes</taxon>
        <taxon>Kitasatosporales</taxon>
        <taxon>Streptomycetaceae</taxon>
        <taxon>Streptomyces</taxon>
    </lineage>
</organism>
<feature type="compositionally biased region" description="Polar residues" evidence="1">
    <location>
        <begin position="395"/>
        <end position="404"/>
    </location>
</feature>